<dbReference type="Proteomes" id="UP000044841">
    <property type="component" value="Unassembled WGS sequence"/>
</dbReference>
<feature type="region of interest" description="Disordered" evidence="1">
    <location>
        <begin position="241"/>
        <end position="270"/>
    </location>
</feature>
<feature type="compositionally biased region" description="Polar residues" evidence="1">
    <location>
        <begin position="575"/>
        <end position="589"/>
    </location>
</feature>
<name>A0A0K6GDB0_9AGAM</name>
<protein>
    <submittedName>
        <fullName evidence="2">Uncharacterized protein</fullName>
    </submittedName>
</protein>
<reference evidence="2 3" key="1">
    <citation type="submission" date="2015-07" db="EMBL/GenBank/DDBJ databases">
        <authorList>
            <person name="Noorani M."/>
        </authorList>
    </citation>
    <scope>NUCLEOTIDE SEQUENCE [LARGE SCALE GENOMIC DNA]</scope>
    <source>
        <strain evidence="2">BBA 69670</strain>
    </source>
</reference>
<organism evidence="2 3">
    <name type="scientific">Rhizoctonia solani</name>
    <dbReference type="NCBI Taxonomy" id="456999"/>
    <lineage>
        <taxon>Eukaryota</taxon>
        <taxon>Fungi</taxon>
        <taxon>Dikarya</taxon>
        <taxon>Basidiomycota</taxon>
        <taxon>Agaricomycotina</taxon>
        <taxon>Agaricomycetes</taxon>
        <taxon>Cantharellales</taxon>
        <taxon>Ceratobasidiaceae</taxon>
        <taxon>Rhizoctonia</taxon>
    </lineage>
</organism>
<sequence length="675" mass="75016">MSMPLSVCRSNTPASPSLERSPALSNRSDLLPHPSPTFPLRPVAQSNPSMQSASSARIAHPPSPVPFAPRLPPDLPALSAPQRHIAALPAASKKGGHQQKSLESASVQNLLLLRTREKKKLLSTLRDLVFDPTVRLMLLAASHTAPTSIQSATQHLAAVRPVLDDRDNDEEMDNPQHPLSTGDEDVVVSLYEEPRGGDVADLRKLCNMVHKILEGQAELAHRIQQIDARTQQIATNPQNNSIAGGAYVSPPEPAPPIDWNQDVQYDAPTGRRRRAERRVLIMGFIRETIFRLLSRTSVHDPLPPPPPLAIPVPTRLKYGVRWQESSKSTYNRLAAQVVAETIMTEQPGMLSDDEAAELPSMVSKPIKYLCRCYRDQNREDAEDFNARRLNRCGAGTRKRQLFATRLQVLDMFPSSLGKHRHLIAHLGVDGTSSDEEEPKGSGIYKIKNKPQLSSKVTFLKRDLDHVYQLYFKGPGSKGGQVHRRIPSSIDSTRAFLIQGLPLSCVSRAWYQGLGSAEKEFYQFSPHTYDFSFPTSLLLDFHQRKTLSKFAITYDRSERTLDTVSARPGPTPTPPIKTQSTRSRVTSLVTNPPVKEDPDVMFGSAWTPSSSSQSRTDPKHHFPPLYKQDMLNEPLSALMNPAPTAIFQSVYGKQLPTFFYNTNNSSSSVSLQHTKL</sequence>
<feature type="compositionally biased region" description="Polar residues" evidence="1">
    <location>
        <begin position="605"/>
        <end position="614"/>
    </location>
</feature>
<accession>A0A0K6GDB0</accession>
<gene>
    <name evidence="2" type="ORF">RSOLAG22IIIB_12397</name>
</gene>
<evidence type="ECO:0000313" key="2">
    <source>
        <dbReference type="EMBL" id="CUA76603.1"/>
    </source>
</evidence>
<proteinExistence type="predicted"/>
<keyword evidence="3" id="KW-1185">Reference proteome</keyword>
<evidence type="ECO:0000313" key="3">
    <source>
        <dbReference type="Proteomes" id="UP000044841"/>
    </source>
</evidence>
<feature type="region of interest" description="Disordered" evidence="1">
    <location>
        <begin position="561"/>
        <end position="625"/>
    </location>
</feature>
<feature type="region of interest" description="Disordered" evidence="1">
    <location>
        <begin position="1"/>
        <end position="65"/>
    </location>
</feature>
<evidence type="ECO:0000256" key="1">
    <source>
        <dbReference type="SAM" id="MobiDB-lite"/>
    </source>
</evidence>
<dbReference type="AlphaFoldDB" id="A0A0K6GDB0"/>
<dbReference type="EMBL" id="CYGV01001719">
    <property type="protein sequence ID" value="CUA76603.1"/>
    <property type="molecule type" value="Genomic_DNA"/>
</dbReference>
<feature type="compositionally biased region" description="Polar residues" evidence="1">
    <location>
        <begin position="44"/>
        <end position="55"/>
    </location>
</feature>